<evidence type="ECO:0000256" key="3">
    <source>
        <dbReference type="ARBA" id="ARBA00022563"/>
    </source>
</evidence>
<dbReference type="Pfam" id="PF00186">
    <property type="entry name" value="DHFR_1"/>
    <property type="match status" value="1"/>
</dbReference>
<comment type="pathway">
    <text evidence="1">Cofactor biosynthesis; tetrahydrofolate biosynthesis; 5,6,7,8-tetrahydrofolate from 7,8-dihydrofolate: step 1/1.</text>
</comment>
<feature type="domain" description="DHFR" evidence="6">
    <location>
        <begin position="1"/>
        <end position="192"/>
    </location>
</feature>
<protein>
    <recommendedName>
        <fullName evidence="2">dihydrofolate reductase</fullName>
        <ecNumber evidence="2">1.5.1.3</ecNumber>
    </recommendedName>
</protein>
<dbReference type="Gene3D" id="3.40.430.10">
    <property type="entry name" value="Dihydrofolate Reductase, subunit A"/>
    <property type="match status" value="1"/>
</dbReference>
<dbReference type="CDD" id="cd00209">
    <property type="entry name" value="DHFR"/>
    <property type="match status" value="1"/>
</dbReference>
<dbReference type="GO" id="GO:0046654">
    <property type="term" value="P:tetrahydrofolate biosynthetic process"/>
    <property type="evidence" value="ECO:0007669"/>
    <property type="project" value="InterPro"/>
</dbReference>
<dbReference type="GO" id="GO:0046452">
    <property type="term" value="P:dihydrofolate metabolic process"/>
    <property type="evidence" value="ECO:0007669"/>
    <property type="project" value="TreeGrafter"/>
</dbReference>
<evidence type="ECO:0000256" key="4">
    <source>
        <dbReference type="ARBA" id="ARBA00022857"/>
    </source>
</evidence>
<dbReference type="GO" id="GO:0046655">
    <property type="term" value="P:folic acid metabolic process"/>
    <property type="evidence" value="ECO:0007669"/>
    <property type="project" value="TreeGrafter"/>
</dbReference>
<dbReference type="GO" id="GO:0004146">
    <property type="term" value="F:dihydrofolate reductase activity"/>
    <property type="evidence" value="ECO:0007669"/>
    <property type="project" value="UniProtKB-EC"/>
</dbReference>
<sequence length="210" mass="25007">MDIFQVQRLKLKSQYRGLNMGRLCTLTAVVTMDNHHCISNHDDSRIMEIPEFEKKVRQQTLGCTIIMGRKTWERTKPLNNRTYIVLSKDKDYKPVQSPYYKVYVAHRVLEVFFILTKNDTKTAYICGGKSIYNQLNNYISNFIICRIKHNLHCKDKFINTLHNKKYLCTESKQYEYINKAQVYNWVLNKYIKRTPEEKILPSVAHLFNKK</sequence>
<evidence type="ECO:0000256" key="1">
    <source>
        <dbReference type="ARBA" id="ARBA00004903"/>
    </source>
</evidence>
<dbReference type="PROSITE" id="PS51330">
    <property type="entry name" value="DHFR_2"/>
    <property type="match status" value="1"/>
</dbReference>
<dbReference type="InterPro" id="IPR012259">
    <property type="entry name" value="DHFR"/>
</dbReference>
<accession>A0A8S5LJ62</accession>
<dbReference type="PANTHER" id="PTHR48069:SF3">
    <property type="entry name" value="DIHYDROFOLATE REDUCTASE"/>
    <property type="match status" value="1"/>
</dbReference>
<reference evidence="7" key="1">
    <citation type="journal article" date="2021" name="Proc. Natl. Acad. Sci. U.S.A.">
        <title>A Catalog of Tens of Thousands of Viruses from Human Metagenomes Reveals Hidden Associations with Chronic Diseases.</title>
        <authorList>
            <person name="Tisza M.J."/>
            <person name="Buck C.B."/>
        </authorList>
    </citation>
    <scope>NUCLEOTIDE SEQUENCE</scope>
    <source>
        <strain evidence="7">Ct6uZ8</strain>
    </source>
</reference>
<proteinExistence type="predicted"/>
<dbReference type="EC" id="1.5.1.3" evidence="2"/>
<evidence type="ECO:0000256" key="2">
    <source>
        <dbReference type="ARBA" id="ARBA00012856"/>
    </source>
</evidence>
<organism evidence="7">
    <name type="scientific">Myoviridae sp. ct6uZ8</name>
    <dbReference type="NCBI Taxonomy" id="2827603"/>
    <lineage>
        <taxon>Viruses</taxon>
        <taxon>Duplodnaviria</taxon>
        <taxon>Heunggongvirae</taxon>
        <taxon>Uroviricota</taxon>
        <taxon>Caudoviricetes</taxon>
    </lineage>
</organism>
<evidence type="ECO:0000259" key="6">
    <source>
        <dbReference type="PROSITE" id="PS51330"/>
    </source>
</evidence>
<dbReference type="InterPro" id="IPR001796">
    <property type="entry name" value="DHFR_dom"/>
</dbReference>
<dbReference type="SUPFAM" id="SSF53597">
    <property type="entry name" value="Dihydrofolate reductase-like"/>
    <property type="match status" value="1"/>
</dbReference>
<keyword evidence="4" id="KW-0521">NADP</keyword>
<dbReference type="EMBL" id="BK015860">
    <property type="protein sequence ID" value="DAD70084.1"/>
    <property type="molecule type" value="Genomic_DNA"/>
</dbReference>
<keyword evidence="3" id="KW-0554">One-carbon metabolism</keyword>
<name>A0A8S5LJ62_9CAUD</name>
<dbReference type="GO" id="GO:0006730">
    <property type="term" value="P:one-carbon metabolic process"/>
    <property type="evidence" value="ECO:0007669"/>
    <property type="project" value="UniProtKB-KW"/>
</dbReference>
<keyword evidence="5" id="KW-0560">Oxidoreductase</keyword>
<dbReference type="InterPro" id="IPR024072">
    <property type="entry name" value="DHFR-like_dom_sf"/>
</dbReference>
<dbReference type="PANTHER" id="PTHR48069">
    <property type="entry name" value="DIHYDROFOLATE REDUCTASE"/>
    <property type="match status" value="1"/>
</dbReference>
<evidence type="ECO:0000256" key="5">
    <source>
        <dbReference type="ARBA" id="ARBA00023002"/>
    </source>
</evidence>
<dbReference type="GO" id="GO:0050661">
    <property type="term" value="F:NADP binding"/>
    <property type="evidence" value="ECO:0007669"/>
    <property type="project" value="InterPro"/>
</dbReference>
<evidence type="ECO:0000313" key="7">
    <source>
        <dbReference type="EMBL" id="DAD70084.1"/>
    </source>
</evidence>